<dbReference type="SUPFAM" id="SSF56935">
    <property type="entry name" value="Porins"/>
    <property type="match status" value="1"/>
</dbReference>
<keyword evidence="6" id="KW-0472">Membrane</keyword>
<dbReference type="Proteomes" id="UP000677244">
    <property type="component" value="Unassembled WGS sequence"/>
</dbReference>
<feature type="domain" description="TonB-dependent receptor plug" evidence="9">
    <location>
        <begin position="50"/>
        <end position="142"/>
    </location>
</feature>
<keyword evidence="11" id="KW-1185">Reference proteome</keyword>
<evidence type="ECO:0000313" key="10">
    <source>
        <dbReference type="EMBL" id="MBO9204711.1"/>
    </source>
</evidence>
<dbReference type="Gene3D" id="2.40.170.20">
    <property type="entry name" value="TonB-dependent receptor, beta-barrel domain"/>
    <property type="match status" value="1"/>
</dbReference>
<evidence type="ECO:0000259" key="9">
    <source>
        <dbReference type="Pfam" id="PF07715"/>
    </source>
</evidence>
<dbReference type="InterPro" id="IPR039426">
    <property type="entry name" value="TonB-dep_rcpt-like"/>
</dbReference>
<evidence type="ECO:0000256" key="1">
    <source>
        <dbReference type="ARBA" id="ARBA00004571"/>
    </source>
</evidence>
<accession>A0ABS3Z3G1</accession>
<comment type="caution">
    <text evidence="10">The sequence shown here is derived from an EMBL/GenBank/DDBJ whole genome shotgun (WGS) entry which is preliminary data.</text>
</comment>
<evidence type="ECO:0000313" key="11">
    <source>
        <dbReference type="Proteomes" id="UP000677244"/>
    </source>
</evidence>
<evidence type="ECO:0000256" key="8">
    <source>
        <dbReference type="SAM" id="SignalP"/>
    </source>
</evidence>
<keyword evidence="3" id="KW-1134">Transmembrane beta strand</keyword>
<dbReference type="Gene3D" id="2.170.130.10">
    <property type="entry name" value="TonB-dependent receptor, plug domain"/>
    <property type="match status" value="1"/>
</dbReference>
<dbReference type="InterPro" id="IPR012910">
    <property type="entry name" value="Plug_dom"/>
</dbReference>
<evidence type="ECO:0000256" key="3">
    <source>
        <dbReference type="ARBA" id="ARBA00022452"/>
    </source>
</evidence>
<dbReference type="Pfam" id="PF07715">
    <property type="entry name" value="Plug"/>
    <property type="match status" value="1"/>
</dbReference>
<keyword evidence="5 8" id="KW-0732">Signal</keyword>
<dbReference type="InterPro" id="IPR037066">
    <property type="entry name" value="Plug_dom_sf"/>
</dbReference>
<proteinExistence type="predicted"/>
<dbReference type="RefSeq" id="WP_209143542.1">
    <property type="nucleotide sequence ID" value="NZ_JAGHKO010000014.1"/>
</dbReference>
<keyword evidence="2" id="KW-0813">Transport</keyword>
<feature type="chain" id="PRO_5046976229" evidence="8">
    <location>
        <begin position="23"/>
        <end position="668"/>
    </location>
</feature>
<keyword evidence="4" id="KW-0812">Transmembrane</keyword>
<keyword evidence="10" id="KW-0675">Receptor</keyword>
<dbReference type="PANTHER" id="PTHR30069">
    <property type="entry name" value="TONB-DEPENDENT OUTER MEMBRANE RECEPTOR"/>
    <property type="match status" value="1"/>
</dbReference>
<organism evidence="10 11">
    <name type="scientific">Niastella soli</name>
    <dbReference type="NCBI Taxonomy" id="2821487"/>
    <lineage>
        <taxon>Bacteria</taxon>
        <taxon>Pseudomonadati</taxon>
        <taxon>Bacteroidota</taxon>
        <taxon>Chitinophagia</taxon>
        <taxon>Chitinophagales</taxon>
        <taxon>Chitinophagaceae</taxon>
        <taxon>Niastella</taxon>
    </lineage>
</organism>
<evidence type="ECO:0000256" key="2">
    <source>
        <dbReference type="ARBA" id="ARBA00022448"/>
    </source>
</evidence>
<evidence type="ECO:0000256" key="7">
    <source>
        <dbReference type="ARBA" id="ARBA00023237"/>
    </source>
</evidence>
<keyword evidence="7" id="KW-0998">Cell outer membrane</keyword>
<comment type="subcellular location">
    <subcellularLocation>
        <location evidence="1">Cell outer membrane</location>
        <topology evidence="1">Multi-pass membrane protein</topology>
    </subcellularLocation>
</comment>
<evidence type="ECO:0000256" key="4">
    <source>
        <dbReference type="ARBA" id="ARBA00022692"/>
    </source>
</evidence>
<evidence type="ECO:0000256" key="5">
    <source>
        <dbReference type="ARBA" id="ARBA00022729"/>
    </source>
</evidence>
<dbReference type="EMBL" id="JAGHKO010000014">
    <property type="protein sequence ID" value="MBO9204711.1"/>
    <property type="molecule type" value="Genomic_DNA"/>
</dbReference>
<dbReference type="InterPro" id="IPR036942">
    <property type="entry name" value="Beta-barrel_TonB_sf"/>
</dbReference>
<sequence length="668" mass="74204">MKTAFITYALLVLVLMSPVALLAQHKDSVKTLEKVTVGSQRKKPTFTAITPAQSLNRQTLQQINAPSVGDAARFFSGVLVKDYGGAGGLKTVSVRSLGAQQTGVTYDGIAASDAQSGQIDLSKYSVTFVQSIDLQQANAQSLLQPARGYAAAAVLSINTLSFSTEALQHTRWQAGLKAGSFGLWQPAAGMNLVLPKQMAIGVNAEALVSKGNYPYYIDNGSSSLHTKRENGEMRSFQGEVNLLKQFKDSATWQVKLSGYNSSRGLPGVVVFYNERSVQHLWNSDYYVQSRYRKFFNKNTTGLLVSAKASRSYTKYTDPDYLNNAGGLDNRYTQYEYYLSAALSQQIKERLTLSAASDAAYSKLNSNMSDFAYPARKSFWNSLAVNYTRPLWQINGSGLLTTINDQVKTGAEANTISKLTPAVAFSGKLSANSPFMLRLFYKHVFRMPTFNDLYYRVIGNVSLQPEYARQYNVGLVYCTSFKGAIKHFSISADGYYNSIKDKIVAIPNKNLFVWTMLNLGKVNIKGIDVTAEADGALSKQVAWSSRIAYTFQHALDVTDPSTVTYKNRIPYTPDHSGSALLSFNYRHWTTGYSLLFSGTRYVLGENNPYNQLDGWGIHDVFVSRQINIKQYGLQIKGELNNVTDEKYDVVRYFPMPGRSWKISLLINNL</sequence>
<evidence type="ECO:0000256" key="6">
    <source>
        <dbReference type="ARBA" id="ARBA00023136"/>
    </source>
</evidence>
<feature type="signal peptide" evidence="8">
    <location>
        <begin position="1"/>
        <end position="22"/>
    </location>
</feature>
<dbReference type="PANTHER" id="PTHR30069:SF29">
    <property type="entry name" value="HEMOGLOBIN AND HEMOGLOBIN-HAPTOGLOBIN-BINDING PROTEIN 1-RELATED"/>
    <property type="match status" value="1"/>
</dbReference>
<protein>
    <submittedName>
        <fullName evidence="10">TonB-dependent receptor</fullName>
    </submittedName>
</protein>
<gene>
    <name evidence="10" type="ORF">J7I42_30765</name>
</gene>
<name>A0ABS3Z3G1_9BACT</name>
<reference evidence="10 11" key="1">
    <citation type="submission" date="2021-03" db="EMBL/GenBank/DDBJ databases">
        <title>Assistant Professor.</title>
        <authorList>
            <person name="Huq M.A."/>
        </authorList>
    </citation>
    <scope>NUCLEOTIDE SEQUENCE [LARGE SCALE GENOMIC DNA]</scope>
    <source>
        <strain evidence="10 11">MAH-29</strain>
    </source>
</reference>